<evidence type="ECO:0000313" key="3">
    <source>
        <dbReference type="Proteomes" id="UP000010164"/>
    </source>
</evidence>
<dbReference type="RefSeq" id="WP_008928412.1">
    <property type="nucleotide sequence ID" value="NZ_AMRJ01000006.1"/>
</dbReference>
<dbReference type="PATRIC" id="fig|1177179.3.peg.1235"/>
<dbReference type="AlphaFoldDB" id="L0WDD9"/>
<feature type="transmembrane region" description="Helical" evidence="1">
    <location>
        <begin position="7"/>
        <end position="25"/>
    </location>
</feature>
<dbReference type="EMBL" id="AMRJ01000006">
    <property type="protein sequence ID" value="EKF75011.1"/>
    <property type="molecule type" value="Genomic_DNA"/>
</dbReference>
<dbReference type="OrthoDB" id="5738125at2"/>
<keyword evidence="1" id="KW-0472">Membrane</keyword>
<dbReference type="Pfam" id="PF09842">
    <property type="entry name" value="DUF2069"/>
    <property type="match status" value="1"/>
</dbReference>
<dbReference type="InterPro" id="IPR018643">
    <property type="entry name" value="DUF2069_membrane"/>
</dbReference>
<dbReference type="eggNOG" id="COG3308">
    <property type="taxonomic scope" value="Bacteria"/>
</dbReference>
<feature type="transmembrane region" description="Helical" evidence="1">
    <location>
        <begin position="84"/>
        <end position="104"/>
    </location>
</feature>
<feature type="transmembrane region" description="Helical" evidence="1">
    <location>
        <begin position="59"/>
        <end position="78"/>
    </location>
</feature>
<evidence type="ECO:0000256" key="1">
    <source>
        <dbReference type="SAM" id="Phobius"/>
    </source>
</evidence>
<keyword evidence="1" id="KW-0812">Transmembrane</keyword>
<keyword evidence="3" id="KW-1185">Reference proteome</keyword>
<reference evidence="2 3" key="1">
    <citation type="journal article" date="2012" name="J. Bacteriol.">
        <title>Genome Sequence of the Alkane-Degrading Bacterium Alcanivorax hongdengensis Type Strain A-11-3.</title>
        <authorList>
            <person name="Lai Q."/>
            <person name="Shao Z."/>
        </authorList>
    </citation>
    <scope>NUCLEOTIDE SEQUENCE [LARGE SCALE GENOMIC DNA]</scope>
    <source>
        <strain evidence="2 3">A-11-3</strain>
    </source>
</reference>
<accession>L0WDD9</accession>
<evidence type="ECO:0008006" key="4">
    <source>
        <dbReference type="Google" id="ProtNLM"/>
    </source>
</evidence>
<proteinExistence type="predicted"/>
<name>L0WDD9_9GAMM</name>
<dbReference type="STRING" id="1177179.A11A3_06141"/>
<keyword evidence="1" id="KW-1133">Transmembrane helix</keyword>
<dbReference type="Proteomes" id="UP000010164">
    <property type="component" value="Unassembled WGS sequence"/>
</dbReference>
<organism evidence="2 3">
    <name type="scientific">Alcanivorax hongdengensis A-11-3</name>
    <dbReference type="NCBI Taxonomy" id="1177179"/>
    <lineage>
        <taxon>Bacteria</taxon>
        <taxon>Pseudomonadati</taxon>
        <taxon>Pseudomonadota</taxon>
        <taxon>Gammaproteobacteria</taxon>
        <taxon>Oceanospirillales</taxon>
        <taxon>Alcanivoracaceae</taxon>
        <taxon>Alcanivorax</taxon>
    </lineage>
</organism>
<comment type="caution">
    <text evidence="2">The sequence shown here is derived from an EMBL/GenBank/DDBJ whole genome shotgun (WGS) entry which is preliminary data.</text>
</comment>
<protein>
    <recommendedName>
        <fullName evidence="4">DUF2069 domain-containing protein</fullName>
    </recommendedName>
</protein>
<gene>
    <name evidence="2" type="ORF">A11A3_06141</name>
</gene>
<feature type="transmembrane region" description="Helical" evidence="1">
    <location>
        <begin position="31"/>
        <end position="52"/>
    </location>
</feature>
<sequence>MILWLMRLSYLLLLVIGVSGLFILAPPQTPWMATLIMAGLLYMPLLLMAPACGKGDPRLATWLCFLLLIYFCGFSIQLLDPAPVRTLAIAKTSLTVMLFVTAALQIRKERHAD</sequence>
<evidence type="ECO:0000313" key="2">
    <source>
        <dbReference type="EMBL" id="EKF75011.1"/>
    </source>
</evidence>